<protein>
    <submittedName>
        <fullName evidence="3">Thioesterase family protein</fullName>
    </submittedName>
</protein>
<sequence>MPYTHHIRVKEEHIDHMGHVNNVVYVQYVQDTAEAHWKNVANEEMIKGTLWIVIRHEIDYLSPAFAGDVLNATTWVEEAEGLKLPRFVSIKNQEGKDIIKARTLWCALDSKSHRPKRISEEMYTWFK</sequence>
<comment type="caution">
    <text evidence="3">The sequence shown here is derived from an EMBL/GenBank/DDBJ whole genome shotgun (WGS) entry which is preliminary data.</text>
</comment>
<keyword evidence="4" id="KW-1185">Reference proteome</keyword>
<dbReference type="GO" id="GO:0047617">
    <property type="term" value="F:fatty acyl-CoA hydrolase activity"/>
    <property type="evidence" value="ECO:0007669"/>
    <property type="project" value="TreeGrafter"/>
</dbReference>
<organism evidence="3 4">
    <name type="scientific">Fulvivirga sediminis</name>
    <dbReference type="NCBI Taxonomy" id="2803949"/>
    <lineage>
        <taxon>Bacteria</taxon>
        <taxon>Pseudomonadati</taxon>
        <taxon>Bacteroidota</taxon>
        <taxon>Cytophagia</taxon>
        <taxon>Cytophagales</taxon>
        <taxon>Fulvivirgaceae</taxon>
        <taxon>Fulvivirga</taxon>
    </lineage>
</organism>
<dbReference type="Pfam" id="PF01643">
    <property type="entry name" value="Acyl-ACP_TE"/>
    <property type="match status" value="1"/>
</dbReference>
<proteinExistence type="predicted"/>
<dbReference type="Proteomes" id="UP000659388">
    <property type="component" value="Unassembled WGS sequence"/>
</dbReference>
<dbReference type="InterPro" id="IPR029069">
    <property type="entry name" value="HotDog_dom_sf"/>
</dbReference>
<accession>A0A937F8Y3</accession>
<evidence type="ECO:0000256" key="1">
    <source>
        <dbReference type="ARBA" id="ARBA00022801"/>
    </source>
</evidence>
<dbReference type="PANTHER" id="PTHR31793:SF37">
    <property type="entry name" value="ACYL-COA THIOESTER HYDROLASE YBGC"/>
    <property type="match status" value="1"/>
</dbReference>
<dbReference type="GO" id="GO:0006633">
    <property type="term" value="P:fatty acid biosynthetic process"/>
    <property type="evidence" value="ECO:0007669"/>
    <property type="project" value="InterPro"/>
</dbReference>
<gene>
    <name evidence="3" type="ORF">JL102_17120</name>
</gene>
<dbReference type="PROSITE" id="PS50835">
    <property type="entry name" value="IG_LIKE"/>
    <property type="match status" value="1"/>
</dbReference>
<dbReference type="Gene3D" id="3.10.129.10">
    <property type="entry name" value="Hotdog Thioesterase"/>
    <property type="match status" value="1"/>
</dbReference>
<keyword evidence="1" id="KW-0378">Hydrolase</keyword>
<dbReference type="InterPro" id="IPR007110">
    <property type="entry name" value="Ig-like_dom"/>
</dbReference>
<dbReference type="EMBL" id="JAESIY010000009">
    <property type="protein sequence ID" value="MBL3657875.1"/>
    <property type="molecule type" value="Genomic_DNA"/>
</dbReference>
<reference evidence="3" key="1">
    <citation type="submission" date="2021-01" db="EMBL/GenBank/DDBJ databases">
        <title>Fulvivirga kasyanovii gen. nov., sp nov., a novel member of the phylum Bacteroidetes isolated from seawater in a mussel farm.</title>
        <authorList>
            <person name="Zhao L.-H."/>
            <person name="Wang Z.-J."/>
        </authorList>
    </citation>
    <scope>NUCLEOTIDE SEQUENCE</scope>
    <source>
        <strain evidence="3">2943</strain>
    </source>
</reference>
<dbReference type="CDD" id="cd00586">
    <property type="entry name" value="4HBT"/>
    <property type="match status" value="1"/>
</dbReference>
<evidence type="ECO:0000259" key="2">
    <source>
        <dbReference type="PROSITE" id="PS50835"/>
    </source>
</evidence>
<dbReference type="PANTHER" id="PTHR31793">
    <property type="entry name" value="4-HYDROXYBENZOYL-COA THIOESTERASE FAMILY MEMBER"/>
    <property type="match status" value="1"/>
</dbReference>
<dbReference type="RefSeq" id="WP_202245658.1">
    <property type="nucleotide sequence ID" value="NZ_JAESIY010000009.1"/>
</dbReference>
<feature type="domain" description="Ig-like" evidence="2">
    <location>
        <begin position="85"/>
        <end position="127"/>
    </location>
</feature>
<dbReference type="SUPFAM" id="SSF54637">
    <property type="entry name" value="Thioesterase/thiol ester dehydrase-isomerase"/>
    <property type="match status" value="1"/>
</dbReference>
<evidence type="ECO:0000313" key="4">
    <source>
        <dbReference type="Proteomes" id="UP000659388"/>
    </source>
</evidence>
<evidence type="ECO:0000313" key="3">
    <source>
        <dbReference type="EMBL" id="MBL3657875.1"/>
    </source>
</evidence>
<name>A0A937F8Y3_9BACT</name>
<dbReference type="AlphaFoldDB" id="A0A937F8Y3"/>
<dbReference type="InterPro" id="IPR050563">
    <property type="entry name" value="4-hydroxybenzoyl-CoA_TE"/>
</dbReference>
<dbReference type="InterPro" id="IPR002864">
    <property type="entry name" value="Acyl-ACP_thioesterase_NHD"/>
</dbReference>